<dbReference type="PANTHER" id="PTHR46796">
    <property type="entry name" value="HTH-TYPE TRANSCRIPTIONAL ACTIVATOR RHAS-RELATED"/>
    <property type="match status" value="1"/>
</dbReference>
<comment type="caution">
    <text evidence="5">The sequence shown here is derived from an EMBL/GenBank/DDBJ whole genome shotgun (WGS) entry which is preliminary data.</text>
</comment>
<dbReference type="SMART" id="SM00342">
    <property type="entry name" value="HTH_ARAC"/>
    <property type="match status" value="1"/>
</dbReference>
<evidence type="ECO:0000256" key="3">
    <source>
        <dbReference type="ARBA" id="ARBA00023163"/>
    </source>
</evidence>
<keyword evidence="1" id="KW-0805">Transcription regulation</keyword>
<dbReference type="SUPFAM" id="SSF46689">
    <property type="entry name" value="Homeodomain-like"/>
    <property type="match status" value="2"/>
</dbReference>
<evidence type="ECO:0000313" key="5">
    <source>
        <dbReference type="EMBL" id="RBL91679.1"/>
    </source>
</evidence>
<dbReference type="EMBL" id="QFFJ01000001">
    <property type="protein sequence ID" value="RBL91679.1"/>
    <property type="molecule type" value="Genomic_DNA"/>
</dbReference>
<feature type="domain" description="HTH araC/xylS-type" evidence="4">
    <location>
        <begin position="176"/>
        <end position="274"/>
    </location>
</feature>
<dbReference type="AlphaFoldDB" id="A0A365XZ80"/>
<evidence type="ECO:0000256" key="1">
    <source>
        <dbReference type="ARBA" id="ARBA00023015"/>
    </source>
</evidence>
<dbReference type="Proteomes" id="UP000253410">
    <property type="component" value="Unassembled WGS sequence"/>
</dbReference>
<dbReference type="PROSITE" id="PS01124">
    <property type="entry name" value="HTH_ARAC_FAMILY_2"/>
    <property type="match status" value="1"/>
</dbReference>
<dbReference type="Gene3D" id="1.10.10.60">
    <property type="entry name" value="Homeodomain-like"/>
    <property type="match status" value="1"/>
</dbReference>
<evidence type="ECO:0000259" key="4">
    <source>
        <dbReference type="PROSITE" id="PS01124"/>
    </source>
</evidence>
<keyword evidence="6" id="KW-1185">Reference proteome</keyword>
<evidence type="ECO:0000256" key="2">
    <source>
        <dbReference type="ARBA" id="ARBA00023125"/>
    </source>
</evidence>
<evidence type="ECO:0000313" key="6">
    <source>
        <dbReference type="Proteomes" id="UP000253410"/>
    </source>
</evidence>
<gene>
    <name evidence="5" type="ORF">DF182_03445</name>
</gene>
<proteinExistence type="predicted"/>
<reference evidence="5 6" key="1">
    <citation type="submission" date="2018-05" db="EMBL/GenBank/DDBJ databases">
        <title>Chitinophaga sp. K3CV102501T nov., isolated from isolated from a monsoon evergreen broad-leaved forest soil.</title>
        <authorList>
            <person name="Lv Y."/>
        </authorList>
    </citation>
    <scope>NUCLEOTIDE SEQUENCE [LARGE SCALE GENOMIC DNA]</scope>
    <source>
        <strain evidence="5 6">GDMCC 1.1325</strain>
    </source>
</reference>
<name>A0A365XZ80_9BACT</name>
<dbReference type="InterPro" id="IPR018060">
    <property type="entry name" value="HTH_AraC"/>
</dbReference>
<accession>A0A365XZ80</accession>
<protein>
    <recommendedName>
        <fullName evidence="4">HTH araC/xylS-type domain-containing protein</fullName>
    </recommendedName>
</protein>
<dbReference type="InterPro" id="IPR050204">
    <property type="entry name" value="AraC_XylS_family_regulators"/>
</dbReference>
<dbReference type="InterPro" id="IPR009057">
    <property type="entry name" value="Homeodomain-like_sf"/>
</dbReference>
<dbReference type="GO" id="GO:0043565">
    <property type="term" value="F:sequence-specific DNA binding"/>
    <property type="evidence" value="ECO:0007669"/>
    <property type="project" value="InterPro"/>
</dbReference>
<sequence length="304" mass="34053">MYFCGMPVALYQYLQSIRVIPPCAALAQVITGFYIMPAGSLPANGLAISDGMPAMAFLPHTDDQLHFSMGQTTVTVTGGWVSSPYLEKAWLQVPQNCGPLLVVQFNPIWFYQLWQLLPQRLRRAGICSLPDMPGKDGMLLLQLMSGARSITDKIKVLETFIVARLPRQPSHNGLLEEAITYIREREKPSTVQELGRLLGVSYKWLERNFRSYTGLSPKEYMQQYRFLQTCVQLQDGAPVDFMGIALQQGYYDQNHLIKDFKKFTGMSPGKYLKAYAFSVVSSVKPSYSLLHPAHNRAATAPGAC</sequence>
<dbReference type="GO" id="GO:0003700">
    <property type="term" value="F:DNA-binding transcription factor activity"/>
    <property type="evidence" value="ECO:0007669"/>
    <property type="project" value="InterPro"/>
</dbReference>
<keyword evidence="2" id="KW-0238">DNA-binding</keyword>
<organism evidence="5 6">
    <name type="scientific">Chitinophaga flava</name>
    <dbReference type="NCBI Taxonomy" id="2259036"/>
    <lineage>
        <taxon>Bacteria</taxon>
        <taxon>Pseudomonadati</taxon>
        <taxon>Bacteroidota</taxon>
        <taxon>Chitinophagia</taxon>
        <taxon>Chitinophagales</taxon>
        <taxon>Chitinophagaceae</taxon>
        <taxon>Chitinophaga</taxon>
    </lineage>
</organism>
<keyword evidence="3" id="KW-0804">Transcription</keyword>
<dbReference type="PANTHER" id="PTHR46796:SF13">
    <property type="entry name" value="HTH-TYPE TRANSCRIPTIONAL ACTIVATOR RHAS"/>
    <property type="match status" value="1"/>
</dbReference>
<dbReference type="Pfam" id="PF12833">
    <property type="entry name" value="HTH_18"/>
    <property type="match status" value="1"/>
</dbReference>